<evidence type="ECO:0000313" key="3">
    <source>
        <dbReference type="Proteomes" id="UP000278398"/>
    </source>
</evidence>
<feature type="chain" id="PRO_5019356047" evidence="1">
    <location>
        <begin position="23"/>
        <end position="124"/>
    </location>
</feature>
<name>A0A429YXV6_9HYPH</name>
<evidence type="ECO:0000313" key="2">
    <source>
        <dbReference type="EMBL" id="RST86305.1"/>
    </source>
</evidence>
<evidence type="ECO:0000256" key="1">
    <source>
        <dbReference type="SAM" id="SignalP"/>
    </source>
</evidence>
<keyword evidence="1" id="KW-0732">Signal</keyword>
<protein>
    <submittedName>
        <fullName evidence="2">Uncharacterized protein</fullName>
    </submittedName>
</protein>
<keyword evidence="3" id="KW-1185">Reference proteome</keyword>
<dbReference type="OrthoDB" id="8098925at2"/>
<dbReference type="RefSeq" id="WP_126700058.1">
    <property type="nucleotide sequence ID" value="NZ_RWKW01000038.1"/>
</dbReference>
<proteinExistence type="predicted"/>
<comment type="caution">
    <text evidence="2">The sequence shown here is derived from an EMBL/GenBank/DDBJ whole genome shotgun (WGS) entry which is preliminary data.</text>
</comment>
<organism evidence="2 3">
    <name type="scientific">Aquibium carbonis</name>
    <dbReference type="NCBI Taxonomy" id="2495581"/>
    <lineage>
        <taxon>Bacteria</taxon>
        <taxon>Pseudomonadati</taxon>
        <taxon>Pseudomonadota</taxon>
        <taxon>Alphaproteobacteria</taxon>
        <taxon>Hyphomicrobiales</taxon>
        <taxon>Phyllobacteriaceae</taxon>
        <taxon>Aquibium</taxon>
    </lineage>
</organism>
<reference evidence="2 3" key="1">
    <citation type="submission" date="2018-12" db="EMBL/GenBank/DDBJ databases">
        <title>Mesorhizobium carbonis sp. nov., isolated from coal mine water.</title>
        <authorList>
            <person name="Xin W."/>
            <person name="Xu Z."/>
            <person name="Xiang F."/>
            <person name="Zhang J."/>
            <person name="Xi L."/>
            <person name="Liu J."/>
        </authorList>
    </citation>
    <scope>NUCLEOTIDE SEQUENCE [LARGE SCALE GENOMIC DNA]</scope>
    <source>
        <strain evidence="2 3">B2.3</strain>
    </source>
</reference>
<sequence>MTRLVRIAAGLVAGTIALGSAAAQGTCGLCASEVVISPPLAACLLSQYEILATGDDGGAIAIDLTGCEQERGIIAALPSLTAAPPEPDLQFFVSRRQLDCLKTRLETPGAIQAPVSTVDLRSCQ</sequence>
<dbReference type="EMBL" id="RWKW01000038">
    <property type="protein sequence ID" value="RST86305.1"/>
    <property type="molecule type" value="Genomic_DNA"/>
</dbReference>
<gene>
    <name evidence="2" type="ORF">EJC49_11390</name>
</gene>
<dbReference type="Proteomes" id="UP000278398">
    <property type="component" value="Unassembled WGS sequence"/>
</dbReference>
<dbReference type="AlphaFoldDB" id="A0A429YXV6"/>
<accession>A0A429YXV6</accession>
<feature type="signal peptide" evidence="1">
    <location>
        <begin position="1"/>
        <end position="22"/>
    </location>
</feature>